<comment type="caution">
    <text evidence="1">The sequence shown here is derived from an EMBL/GenBank/DDBJ whole genome shotgun (WGS) entry which is preliminary data.</text>
</comment>
<dbReference type="PANTHER" id="PTHR26312">
    <property type="entry name" value="TETRATRICOPEPTIDE REPEAT PROTEIN 5"/>
    <property type="match status" value="1"/>
</dbReference>
<accession>A0ABR2FT42</accession>
<proteinExistence type="predicted"/>
<reference evidence="1 2" key="1">
    <citation type="journal article" date="2024" name="G3 (Bethesda)">
        <title>Genome assembly of Hibiscus sabdariffa L. provides insights into metabolisms of medicinal natural products.</title>
        <authorList>
            <person name="Kim T."/>
        </authorList>
    </citation>
    <scope>NUCLEOTIDE SEQUENCE [LARGE SCALE GENOMIC DNA]</scope>
    <source>
        <strain evidence="1">TK-2024</strain>
        <tissue evidence="1">Old leaves</tissue>
    </source>
</reference>
<dbReference type="Gene3D" id="1.25.40.10">
    <property type="entry name" value="Tetratricopeptide repeat domain"/>
    <property type="match status" value="1"/>
</dbReference>
<dbReference type="Proteomes" id="UP001472677">
    <property type="component" value="Unassembled WGS sequence"/>
</dbReference>
<evidence type="ECO:0000313" key="1">
    <source>
        <dbReference type="EMBL" id="KAK8587403.1"/>
    </source>
</evidence>
<dbReference type="InterPro" id="IPR011990">
    <property type="entry name" value="TPR-like_helical_dom_sf"/>
</dbReference>
<dbReference type="SUPFAM" id="SSF48452">
    <property type="entry name" value="TPR-like"/>
    <property type="match status" value="1"/>
</dbReference>
<sequence length="262" mass="29104">MKAVILRGGSIPVTSPVLTASSSPRVSLSRQSSFAGIYSGERTAFGSPLISLLSPMDKRKPKETQPHIRRALSDSDIVRSVSRVPVGSRGFSAGIPEEECSSDGEVDRKFRELVTCNGSDRASFAPVWPERGISKGRIMVLRVTEEMLTLNPADSLLLRNYGRFLHEVEKDTERAEEYYGRAILVSPGDGEVLSLYAKLIWDRHGDKSRAMSYFDRAITASPDDCMVLGSYAHFMWEAEEDDDEEDEMGDKFGFSHPMIPAF</sequence>
<keyword evidence="2" id="KW-1185">Reference proteome</keyword>
<dbReference type="PANTHER" id="PTHR26312:SF123">
    <property type="entry name" value="TETRATRICOPEPTIDE REPEAT (TPR)-LIKE SUPERFAMILY PROTEIN"/>
    <property type="match status" value="1"/>
</dbReference>
<gene>
    <name evidence="1" type="ORF">V6N12_021897</name>
</gene>
<organism evidence="1 2">
    <name type="scientific">Hibiscus sabdariffa</name>
    <name type="common">roselle</name>
    <dbReference type="NCBI Taxonomy" id="183260"/>
    <lineage>
        <taxon>Eukaryota</taxon>
        <taxon>Viridiplantae</taxon>
        <taxon>Streptophyta</taxon>
        <taxon>Embryophyta</taxon>
        <taxon>Tracheophyta</taxon>
        <taxon>Spermatophyta</taxon>
        <taxon>Magnoliopsida</taxon>
        <taxon>eudicotyledons</taxon>
        <taxon>Gunneridae</taxon>
        <taxon>Pentapetalae</taxon>
        <taxon>rosids</taxon>
        <taxon>malvids</taxon>
        <taxon>Malvales</taxon>
        <taxon>Malvaceae</taxon>
        <taxon>Malvoideae</taxon>
        <taxon>Hibiscus</taxon>
    </lineage>
</organism>
<name>A0ABR2FT42_9ROSI</name>
<protein>
    <submittedName>
        <fullName evidence="1">Uncharacterized protein</fullName>
    </submittedName>
</protein>
<evidence type="ECO:0000313" key="2">
    <source>
        <dbReference type="Proteomes" id="UP001472677"/>
    </source>
</evidence>
<dbReference type="EMBL" id="JBBPBM010000004">
    <property type="protein sequence ID" value="KAK8587403.1"/>
    <property type="molecule type" value="Genomic_DNA"/>
</dbReference>